<feature type="transmembrane region" description="Helical" evidence="2">
    <location>
        <begin position="99"/>
        <end position="120"/>
    </location>
</feature>
<dbReference type="Gene3D" id="1.20.1250.20">
    <property type="entry name" value="MFS general substrate transporter like domains"/>
    <property type="match status" value="1"/>
</dbReference>
<keyword evidence="5" id="KW-1185">Reference proteome</keyword>
<keyword evidence="2" id="KW-1133">Transmembrane helix</keyword>
<dbReference type="InterPro" id="IPR011701">
    <property type="entry name" value="MFS"/>
</dbReference>
<dbReference type="PANTHER" id="PTHR42910:SF1">
    <property type="entry name" value="MAJOR FACILITATOR SUPERFAMILY (MFS) PROFILE DOMAIN-CONTAINING PROTEIN"/>
    <property type="match status" value="1"/>
</dbReference>
<dbReference type="EMBL" id="QGML01000280">
    <property type="protein sequence ID" value="TVY92622.1"/>
    <property type="molecule type" value="Genomic_DNA"/>
</dbReference>
<dbReference type="Pfam" id="PF07690">
    <property type="entry name" value="MFS_1"/>
    <property type="match status" value="1"/>
</dbReference>
<dbReference type="InterPro" id="IPR020846">
    <property type="entry name" value="MFS_dom"/>
</dbReference>
<reference evidence="4 5" key="1">
    <citation type="submission" date="2018-05" db="EMBL/GenBank/DDBJ databases">
        <title>Genome sequencing and assembly of the regulated plant pathogen Lachnellula willkommii and related sister species for the development of diagnostic species identification markers.</title>
        <authorList>
            <person name="Giroux E."/>
            <person name="Bilodeau G."/>
        </authorList>
    </citation>
    <scope>NUCLEOTIDE SEQUENCE [LARGE SCALE GENOMIC DNA]</scope>
    <source>
        <strain evidence="4 5">CBS 172.35</strain>
    </source>
</reference>
<evidence type="ECO:0000313" key="5">
    <source>
        <dbReference type="Proteomes" id="UP000315522"/>
    </source>
</evidence>
<feature type="transmembrane region" description="Helical" evidence="2">
    <location>
        <begin position="297"/>
        <end position="319"/>
    </location>
</feature>
<dbReference type="SUPFAM" id="SSF103473">
    <property type="entry name" value="MFS general substrate transporter"/>
    <property type="match status" value="1"/>
</dbReference>
<comment type="subcellular location">
    <subcellularLocation>
        <location evidence="1">Membrane</location>
        <topology evidence="1">Multi-pass membrane protein</topology>
    </subcellularLocation>
</comment>
<feature type="transmembrane region" description="Helical" evidence="2">
    <location>
        <begin position="185"/>
        <end position="204"/>
    </location>
</feature>
<feature type="transmembrane region" description="Helical" evidence="2">
    <location>
        <begin position="149"/>
        <end position="173"/>
    </location>
</feature>
<feature type="transmembrane region" description="Helical" evidence="2">
    <location>
        <begin position="216"/>
        <end position="234"/>
    </location>
</feature>
<dbReference type="Proteomes" id="UP000315522">
    <property type="component" value="Unassembled WGS sequence"/>
</dbReference>
<organism evidence="4 5">
    <name type="scientific">Lachnellula willkommii</name>
    <dbReference type="NCBI Taxonomy" id="215461"/>
    <lineage>
        <taxon>Eukaryota</taxon>
        <taxon>Fungi</taxon>
        <taxon>Dikarya</taxon>
        <taxon>Ascomycota</taxon>
        <taxon>Pezizomycotina</taxon>
        <taxon>Leotiomycetes</taxon>
        <taxon>Helotiales</taxon>
        <taxon>Lachnaceae</taxon>
        <taxon>Lachnellula</taxon>
    </lineage>
</organism>
<dbReference type="InterPro" id="IPR036259">
    <property type="entry name" value="MFS_trans_sf"/>
</dbReference>
<accession>A0A559MI31</accession>
<evidence type="ECO:0000259" key="3">
    <source>
        <dbReference type="PROSITE" id="PS50850"/>
    </source>
</evidence>
<feature type="domain" description="Major facilitator superfamily (MFS) profile" evidence="3">
    <location>
        <begin position="56"/>
        <end position="336"/>
    </location>
</feature>
<evidence type="ECO:0000256" key="1">
    <source>
        <dbReference type="ARBA" id="ARBA00004141"/>
    </source>
</evidence>
<gene>
    <name evidence="4" type="primary">ygaY</name>
    <name evidence="4" type="ORF">LAWI1_G001468</name>
</gene>
<dbReference type="GO" id="GO:0022857">
    <property type="term" value="F:transmembrane transporter activity"/>
    <property type="evidence" value="ECO:0007669"/>
    <property type="project" value="InterPro"/>
</dbReference>
<feature type="transmembrane region" description="Helical" evidence="2">
    <location>
        <begin position="270"/>
        <end position="290"/>
    </location>
</feature>
<name>A0A559MI31_9HELO</name>
<dbReference type="PANTHER" id="PTHR42910">
    <property type="entry name" value="TRANSPORTER SCO4007-RELATED"/>
    <property type="match status" value="1"/>
</dbReference>
<keyword evidence="2" id="KW-0472">Membrane</keyword>
<dbReference type="GO" id="GO:0016020">
    <property type="term" value="C:membrane"/>
    <property type="evidence" value="ECO:0007669"/>
    <property type="project" value="UniProtKB-SubCell"/>
</dbReference>
<comment type="caution">
    <text evidence="4">The sequence shown here is derived from an EMBL/GenBank/DDBJ whole genome shotgun (WGS) entry which is preliminary data.</text>
</comment>
<feature type="transmembrane region" description="Helical" evidence="2">
    <location>
        <begin position="60"/>
        <end position="79"/>
    </location>
</feature>
<protein>
    <submittedName>
        <fullName evidence="4">Putative transporter</fullName>
    </submittedName>
</protein>
<dbReference type="PROSITE" id="PS50850">
    <property type="entry name" value="MFS"/>
    <property type="match status" value="1"/>
</dbReference>
<proteinExistence type="predicted"/>
<feature type="non-terminal residue" evidence="4">
    <location>
        <position position="1"/>
    </location>
</feature>
<dbReference type="AlphaFoldDB" id="A0A559MI31"/>
<sequence length="336" mass="37593">LPTGVGITSDSKESISTTSSKKEYFARIKDHRLAKMCWKLLTWTPKRCRWDPDDPPKFSMGLNLLFGSAGTFTVANLYYNHPILNILADEFNVSNERASLIPTLMQAGYAAGLLFLCPLGDIFRRRAFVLILVFFTATIWLGLCLTKSFPVFLALSFITAVSTVTPQLMLPLVGDLAPPHRRATALSIVVSGLLLGMLIARLLSGILTQYTSWRSIYWFSFGMQYLILILLFFFMPDYPSTNPGGLNYFSMLFSILKMLFKHPVLVQACLVGFCTSSIFTSFWTTLTFLLSEPPYKYSPVTIGLFALVGIGAMCFGPFYCKGFPCSTHFHYNAVHS</sequence>
<evidence type="ECO:0000256" key="2">
    <source>
        <dbReference type="SAM" id="Phobius"/>
    </source>
</evidence>
<feature type="transmembrane region" description="Helical" evidence="2">
    <location>
        <begin position="127"/>
        <end position="143"/>
    </location>
</feature>
<keyword evidence="2" id="KW-0812">Transmembrane</keyword>
<dbReference type="CDD" id="cd17324">
    <property type="entry name" value="MFS_NepI_like"/>
    <property type="match status" value="1"/>
</dbReference>
<evidence type="ECO:0000313" key="4">
    <source>
        <dbReference type="EMBL" id="TVY92622.1"/>
    </source>
</evidence>